<evidence type="ECO:0000256" key="5">
    <source>
        <dbReference type="RuleBase" id="RU000553"/>
    </source>
</evidence>
<proteinExistence type="inferred from homology"/>
<comment type="similarity">
    <text evidence="1 6">Belongs to the acylphosphatase family.</text>
</comment>
<feature type="domain" description="Acylphosphatase-like" evidence="7">
    <location>
        <begin position="8"/>
        <end position="94"/>
    </location>
</feature>
<evidence type="ECO:0000256" key="1">
    <source>
        <dbReference type="ARBA" id="ARBA00005614"/>
    </source>
</evidence>
<dbReference type="RefSeq" id="WP_076602715.1">
    <property type="nucleotide sequence ID" value="NZ_FTMD01000008.1"/>
</dbReference>
<dbReference type="Proteomes" id="UP000186819">
    <property type="component" value="Unassembled WGS sequence"/>
</dbReference>
<gene>
    <name evidence="8" type="ORF">SAMN05421829_108234</name>
</gene>
<protein>
    <recommendedName>
        <fullName evidence="2 4">Acylphosphatase</fullName>
        <ecNumber evidence="2 4">3.6.1.7</ecNumber>
    </recommendedName>
</protein>
<evidence type="ECO:0000256" key="4">
    <source>
        <dbReference type="PROSITE-ProRule" id="PRU00520"/>
    </source>
</evidence>
<dbReference type="PANTHER" id="PTHR47268:SF4">
    <property type="entry name" value="ACYLPHOSPHATASE"/>
    <property type="match status" value="1"/>
</dbReference>
<dbReference type="InterPro" id="IPR017968">
    <property type="entry name" value="Acylphosphatase_CS"/>
</dbReference>
<dbReference type="PROSITE" id="PS00151">
    <property type="entry name" value="ACYLPHOSPHATASE_2"/>
    <property type="match status" value="1"/>
</dbReference>
<keyword evidence="4 5" id="KW-0378">Hydrolase</keyword>
<dbReference type="PANTHER" id="PTHR47268">
    <property type="entry name" value="ACYLPHOSPHATASE"/>
    <property type="match status" value="1"/>
</dbReference>
<dbReference type="EC" id="3.6.1.7" evidence="2 4"/>
<accession>A0A1N6X8C8</accession>
<comment type="catalytic activity">
    <reaction evidence="3 4 5">
        <text>an acyl phosphate + H2O = a carboxylate + phosphate + H(+)</text>
        <dbReference type="Rhea" id="RHEA:14965"/>
        <dbReference type="ChEBI" id="CHEBI:15377"/>
        <dbReference type="ChEBI" id="CHEBI:15378"/>
        <dbReference type="ChEBI" id="CHEBI:29067"/>
        <dbReference type="ChEBI" id="CHEBI:43474"/>
        <dbReference type="ChEBI" id="CHEBI:59918"/>
        <dbReference type="EC" id="3.6.1.7"/>
    </reaction>
</comment>
<reference evidence="9" key="1">
    <citation type="submission" date="2017-01" db="EMBL/GenBank/DDBJ databases">
        <authorList>
            <person name="Varghese N."/>
            <person name="Submissions S."/>
        </authorList>
    </citation>
    <scope>NUCLEOTIDE SEQUENCE [LARGE SCALE GENOMIC DNA]</scope>
    <source>
        <strain evidence="9">ATCC 51758</strain>
    </source>
</reference>
<dbReference type="OrthoDB" id="5295388at2"/>
<feature type="active site" evidence="4">
    <location>
        <position position="41"/>
    </location>
</feature>
<evidence type="ECO:0000313" key="8">
    <source>
        <dbReference type="EMBL" id="SIQ98576.1"/>
    </source>
</evidence>
<dbReference type="STRING" id="34027.SAMN05421829_108234"/>
<dbReference type="PROSITE" id="PS51160">
    <property type="entry name" value="ACYLPHOSPHATASE_3"/>
    <property type="match status" value="1"/>
</dbReference>
<keyword evidence="9" id="KW-1185">Reference proteome</keyword>
<organism evidence="8 9">
    <name type="scientific">Aromatoleum tolulyticum</name>
    <dbReference type="NCBI Taxonomy" id="34027"/>
    <lineage>
        <taxon>Bacteria</taxon>
        <taxon>Pseudomonadati</taxon>
        <taxon>Pseudomonadota</taxon>
        <taxon>Betaproteobacteria</taxon>
        <taxon>Rhodocyclales</taxon>
        <taxon>Rhodocyclaceae</taxon>
        <taxon>Aromatoleum</taxon>
    </lineage>
</organism>
<dbReference type="GO" id="GO:0003998">
    <property type="term" value="F:acylphosphatase activity"/>
    <property type="evidence" value="ECO:0007669"/>
    <property type="project" value="UniProtKB-EC"/>
</dbReference>
<dbReference type="PROSITE" id="PS00150">
    <property type="entry name" value="ACYLPHOSPHATASE_1"/>
    <property type="match status" value="1"/>
</dbReference>
<dbReference type="AlphaFoldDB" id="A0A1N6X8C8"/>
<evidence type="ECO:0000256" key="6">
    <source>
        <dbReference type="RuleBase" id="RU004168"/>
    </source>
</evidence>
<evidence type="ECO:0000259" key="7">
    <source>
        <dbReference type="PROSITE" id="PS51160"/>
    </source>
</evidence>
<sequence>MPETDHVVRHLMIQGLVQGVAFRASARAEAERLGLCGWVRNRADGSVEAVVAGSAGAVEHFVRWAHRGPSQARVDRIAVSPAARPEQTGFLMLPTL</sequence>
<dbReference type="Gene3D" id="3.30.70.100">
    <property type="match status" value="1"/>
</dbReference>
<dbReference type="SUPFAM" id="SSF54975">
    <property type="entry name" value="Acylphosphatase/BLUF domain-like"/>
    <property type="match status" value="1"/>
</dbReference>
<dbReference type="EMBL" id="FTMD01000008">
    <property type="protein sequence ID" value="SIQ98576.1"/>
    <property type="molecule type" value="Genomic_DNA"/>
</dbReference>
<evidence type="ECO:0000256" key="2">
    <source>
        <dbReference type="ARBA" id="ARBA00012150"/>
    </source>
</evidence>
<dbReference type="PRINTS" id="PR00112">
    <property type="entry name" value="ACYLPHPHTASE"/>
</dbReference>
<evidence type="ECO:0000256" key="3">
    <source>
        <dbReference type="ARBA" id="ARBA00047645"/>
    </source>
</evidence>
<evidence type="ECO:0000313" key="9">
    <source>
        <dbReference type="Proteomes" id="UP000186819"/>
    </source>
</evidence>
<dbReference type="Pfam" id="PF00708">
    <property type="entry name" value="Acylphosphatase"/>
    <property type="match status" value="1"/>
</dbReference>
<dbReference type="InterPro" id="IPR001792">
    <property type="entry name" value="Acylphosphatase-like_dom"/>
</dbReference>
<dbReference type="InterPro" id="IPR036046">
    <property type="entry name" value="Acylphosphatase-like_dom_sf"/>
</dbReference>
<dbReference type="InterPro" id="IPR020456">
    <property type="entry name" value="Acylphosphatase"/>
</dbReference>
<name>A0A1N6X8C8_9RHOO</name>
<feature type="active site" evidence="4">
    <location>
        <position position="23"/>
    </location>
</feature>